<evidence type="ECO:0000256" key="2">
    <source>
        <dbReference type="ARBA" id="ARBA00059092"/>
    </source>
</evidence>
<dbReference type="InterPro" id="IPR050678">
    <property type="entry name" value="DNA_Partitioning_ATPase"/>
</dbReference>
<evidence type="ECO:0000313" key="4">
    <source>
        <dbReference type="EMBL" id="KRO49121.1"/>
    </source>
</evidence>
<evidence type="ECO:0000313" key="5">
    <source>
        <dbReference type="Proteomes" id="UP000051017"/>
    </source>
</evidence>
<evidence type="ECO:0000259" key="3">
    <source>
        <dbReference type="Pfam" id="PF13614"/>
    </source>
</evidence>
<dbReference type="FunFam" id="3.40.50.300:FF:000285">
    <property type="entry name" value="Sporulation initiation inhibitor Soj"/>
    <property type="match status" value="1"/>
</dbReference>
<gene>
    <name evidence="4" type="ORF">ABR75_00620</name>
</gene>
<sequence length="271" mass="28924">MNSAKSESTPPHPVPRVIAMANQKGGVGKTTTTINMGACLAEQGYRVLIVDLDPQGNASTGLGLNTREMETSIYDVLLHDTPMEDCLEPTAVRNLFVAPSNLDLAGAEIELVPAMGRETRLKKAIESVLDQFDYVLIDCPPSLGLLTVNGLTAAREVIVPIQCQYYALEGLGQLLRNVDLVSQNLNPGLAVSTIICTMFDTRTKLSADVVGEVREHFGDKVCQTVIPHTVRLAEAPSHGKPITTFDSNSAGAKAYRAVALEVSGGAPQRIG</sequence>
<comment type="similarity">
    <text evidence="1">Belongs to the ParA family.</text>
</comment>
<dbReference type="Pfam" id="PF13614">
    <property type="entry name" value="AAA_31"/>
    <property type="match status" value="1"/>
</dbReference>
<protein>
    <submittedName>
        <fullName evidence="4">Chromosome partitioning protein ParA</fullName>
    </submittedName>
</protein>
<dbReference type="PANTHER" id="PTHR13696">
    <property type="entry name" value="P-LOOP CONTAINING NUCLEOSIDE TRIPHOSPHATE HYDROLASE"/>
    <property type="match status" value="1"/>
</dbReference>
<comment type="caution">
    <text evidence="4">The sequence shown here is derived from an EMBL/GenBank/DDBJ whole genome shotgun (WGS) entry which is preliminary data.</text>
</comment>
<comment type="function">
    <text evidence="2">May play a role in septum formation.</text>
</comment>
<dbReference type="AlphaFoldDB" id="A0A0R2QFV4"/>
<dbReference type="PANTHER" id="PTHR13696:SF52">
    <property type="entry name" value="PARA FAMILY PROTEIN CT_582"/>
    <property type="match status" value="1"/>
</dbReference>
<dbReference type="Proteomes" id="UP000051017">
    <property type="component" value="Unassembled WGS sequence"/>
</dbReference>
<dbReference type="InterPro" id="IPR027417">
    <property type="entry name" value="P-loop_NTPase"/>
</dbReference>
<dbReference type="SUPFAM" id="SSF52540">
    <property type="entry name" value="P-loop containing nucleoside triphosphate hydrolases"/>
    <property type="match status" value="1"/>
</dbReference>
<dbReference type="EMBL" id="LIBJ01000038">
    <property type="protein sequence ID" value="KRO49121.1"/>
    <property type="molecule type" value="Genomic_DNA"/>
</dbReference>
<name>A0A0R2QFV4_9ACTN</name>
<proteinExistence type="inferred from homology"/>
<reference evidence="4 5" key="1">
    <citation type="submission" date="2015-10" db="EMBL/GenBank/DDBJ databases">
        <title>Metagenome-Assembled Genomes uncover a global brackish microbiome.</title>
        <authorList>
            <person name="Hugerth L.W."/>
            <person name="Larsson J."/>
            <person name="Alneberg J."/>
            <person name="Lindh M.V."/>
            <person name="Legrand C."/>
            <person name="Pinhassi J."/>
            <person name="Andersson A.F."/>
        </authorList>
    </citation>
    <scope>NUCLEOTIDE SEQUENCE [LARGE SCALE GENOMIC DNA]</scope>
    <source>
        <strain evidence="4">BACL6 MAG-120924-bin43</strain>
    </source>
</reference>
<dbReference type="InterPro" id="IPR025669">
    <property type="entry name" value="AAA_dom"/>
</dbReference>
<dbReference type="Gene3D" id="3.40.50.300">
    <property type="entry name" value="P-loop containing nucleotide triphosphate hydrolases"/>
    <property type="match status" value="1"/>
</dbReference>
<accession>A0A0R2QFV4</accession>
<organism evidence="4 5">
    <name type="scientific">Acidimicrobiia bacterium BACL6 MAG-120924-bin43</name>
    <dbReference type="NCBI Taxonomy" id="1655583"/>
    <lineage>
        <taxon>Bacteria</taxon>
        <taxon>Bacillati</taxon>
        <taxon>Actinomycetota</taxon>
        <taxon>Acidimicrobiia</taxon>
        <taxon>acIV cluster</taxon>
    </lineage>
</organism>
<feature type="domain" description="AAA" evidence="3">
    <location>
        <begin position="16"/>
        <end position="190"/>
    </location>
</feature>
<evidence type="ECO:0000256" key="1">
    <source>
        <dbReference type="ARBA" id="ARBA00006976"/>
    </source>
</evidence>
<dbReference type="CDD" id="cd02042">
    <property type="entry name" value="ParAB_family"/>
    <property type="match status" value="1"/>
</dbReference>